<dbReference type="EMBL" id="BK014910">
    <property type="protein sequence ID" value="DAD81941.1"/>
    <property type="molecule type" value="Genomic_DNA"/>
</dbReference>
<organism evidence="1">
    <name type="scientific">Siphoviridae sp. ctAvK3</name>
    <dbReference type="NCBI Taxonomy" id="2826184"/>
    <lineage>
        <taxon>Viruses</taxon>
        <taxon>Duplodnaviria</taxon>
        <taxon>Heunggongvirae</taxon>
        <taxon>Uroviricota</taxon>
        <taxon>Caudoviricetes</taxon>
    </lineage>
</organism>
<protein>
    <submittedName>
        <fullName evidence="1">Uncharacterized protein</fullName>
    </submittedName>
</protein>
<name>A0A8S5MHW2_9CAUD</name>
<proteinExistence type="predicted"/>
<accession>A0A8S5MHW2</accession>
<evidence type="ECO:0000313" key="1">
    <source>
        <dbReference type="EMBL" id="DAD81941.1"/>
    </source>
</evidence>
<reference evidence="1" key="1">
    <citation type="journal article" date="2021" name="Proc. Natl. Acad. Sci. U.S.A.">
        <title>A Catalog of Tens of Thousands of Viruses from Human Metagenomes Reveals Hidden Associations with Chronic Diseases.</title>
        <authorList>
            <person name="Tisza M.J."/>
            <person name="Buck C.B."/>
        </authorList>
    </citation>
    <scope>NUCLEOTIDE SEQUENCE</scope>
    <source>
        <strain evidence="1">CtAvK3</strain>
    </source>
</reference>
<sequence length="55" mass="6221">MSSYAEKAIHKAMKDKRNLAALHGVPESSIVWLGANRYIVVKGREELRVEVPENE</sequence>